<dbReference type="AlphaFoldDB" id="A0A0E4C8Z7"/>
<evidence type="ECO:0008006" key="3">
    <source>
        <dbReference type="Google" id="ProtNLM"/>
    </source>
</evidence>
<reference evidence="1 2" key="1">
    <citation type="submission" date="2015-03" db="EMBL/GenBank/DDBJ databases">
        <authorList>
            <person name="Murphy D."/>
        </authorList>
    </citation>
    <scope>NUCLEOTIDE SEQUENCE [LARGE SCALE GENOMIC DNA]</scope>
    <source>
        <strain evidence="1 2">OL-4</strain>
    </source>
</reference>
<dbReference type="Pfam" id="PF11148">
    <property type="entry name" value="DUF2922"/>
    <property type="match status" value="1"/>
</dbReference>
<proteinExistence type="predicted"/>
<dbReference type="OrthoDB" id="9795264at2"/>
<dbReference type="EMBL" id="CGIH01000029">
    <property type="protein sequence ID" value="CFX78422.1"/>
    <property type="molecule type" value="Genomic_DNA"/>
</dbReference>
<dbReference type="InterPro" id="IPR021321">
    <property type="entry name" value="DUF2922"/>
</dbReference>
<evidence type="ECO:0000313" key="1">
    <source>
        <dbReference type="EMBL" id="CFX78422.1"/>
    </source>
</evidence>
<gene>
    <name evidence="1" type="ORF">1879</name>
</gene>
<dbReference type="STRING" id="690567.1879"/>
<sequence length="74" mass="7977">MAAQRILEMDFSTELGKTQRLRIYDAKETLTGAEVAAAMDKIITTGIFKSTGGNLTGKVDARIITTTADDLDLV</sequence>
<keyword evidence="2" id="KW-1185">Reference proteome</keyword>
<dbReference type="RefSeq" id="WP_046498056.1">
    <property type="nucleotide sequence ID" value="NZ_CGIH01000029.1"/>
</dbReference>
<evidence type="ECO:0000313" key="2">
    <source>
        <dbReference type="Proteomes" id="UP000045545"/>
    </source>
</evidence>
<dbReference type="Proteomes" id="UP000045545">
    <property type="component" value="Unassembled WGS sequence"/>
</dbReference>
<organism evidence="1 2">
    <name type="scientific">Syntrophomonas zehnderi OL-4</name>
    <dbReference type="NCBI Taxonomy" id="690567"/>
    <lineage>
        <taxon>Bacteria</taxon>
        <taxon>Bacillati</taxon>
        <taxon>Bacillota</taxon>
        <taxon>Clostridia</taxon>
        <taxon>Eubacteriales</taxon>
        <taxon>Syntrophomonadaceae</taxon>
        <taxon>Syntrophomonas</taxon>
    </lineage>
</organism>
<name>A0A0E4C8Z7_9FIRM</name>
<protein>
    <recommendedName>
        <fullName evidence="3">DUF2922 domain-containing protein</fullName>
    </recommendedName>
</protein>
<accession>A0A0E4C8Z7</accession>